<dbReference type="STRING" id="1035707.SAMN05216552_101648"/>
<accession>A0A1I7KCJ6</accession>
<feature type="signal peptide" evidence="1">
    <location>
        <begin position="1"/>
        <end position="23"/>
    </location>
</feature>
<gene>
    <name evidence="2" type="ORF">SAMN05216552_101648</name>
</gene>
<keyword evidence="1" id="KW-0732">Signal</keyword>
<sequence length="338" mass="35822">MWGRKARACAMAAMAFAANPALAEDYAAHGFALRFPAALARFSSYGDVAGYGGASAGSRYPSSVNPAATDWIAPQGGGYVLSPQYSRLRFANAPDLKISTLSAGASVPGLGGFQPSYTRIANDGPQRGDFLLLDGHAAQLQWGGKLGGELALGVNLNTSRFRSRAGLGGMLLADGATETDGLKLGLLWVPSARLSAGLMADYARARADTAALDPGCLCSVRFSDRSHSRAVRAGLNYAYDGQSSVYADVLRARYTGIDGAMTSRILFAGLEQQLRPWLFLRGGLAHDRGGHTGQTLGLGLTPAPYLVIDLAYQRDMFPELRPEFGRSSLFNFSVGILW</sequence>
<protein>
    <submittedName>
        <fullName evidence="2">Uncharacterized protein</fullName>
    </submittedName>
</protein>
<dbReference type="OrthoDB" id="9839043at2"/>
<evidence type="ECO:0000313" key="2">
    <source>
        <dbReference type="EMBL" id="SFU95106.1"/>
    </source>
</evidence>
<evidence type="ECO:0000256" key="1">
    <source>
        <dbReference type="SAM" id="SignalP"/>
    </source>
</evidence>
<proteinExistence type="predicted"/>
<reference evidence="3" key="1">
    <citation type="submission" date="2016-10" db="EMBL/GenBank/DDBJ databases">
        <authorList>
            <person name="Varghese N."/>
            <person name="Submissions S."/>
        </authorList>
    </citation>
    <scope>NUCLEOTIDE SEQUENCE [LARGE SCALE GENOMIC DNA]</scope>
    <source>
        <strain evidence="3">CGMCC 1.11014</strain>
    </source>
</reference>
<keyword evidence="3" id="KW-1185">Reference proteome</keyword>
<dbReference type="AlphaFoldDB" id="A0A1I7KCJ6"/>
<evidence type="ECO:0000313" key="3">
    <source>
        <dbReference type="Proteomes" id="UP000199391"/>
    </source>
</evidence>
<dbReference type="EMBL" id="FPBO01000016">
    <property type="protein sequence ID" value="SFU95106.1"/>
    <property type="molecule type" value="Genomic_DNA"/>
</dbReference>
<dbReference type="RefSeq" id="WP_143133207.1">
    <property type="nucleotide sequence ID" value="NZ_FPBO01000016.1"/>
</dbReference>
<dbReference type="Proteomes" id="UP000199391">
    <property type="component" value="Unassembled WGS sequence"/>
</dbReference>
<name>A0A1I7KCJ6_9BURK</name>
<feature type="chain" id="PRO_5011625288" evidence="1">
    <location>
        <begin position="24"/>
        <end position="338"/>
    </location>
</feature>
<organism evidence="2 3">
    <name type="scientific">Pseudoduganella namucuonensis</name>
    <dbReference type="NCBI Taxonomy" id="1035707"/>
    <lineage>
        <taxon>Bacteria</taxon>
        <taxon>Pseudomonadati</taxon>
        <taxon>Pseudomonadota</taxon>
        <taxon>Betaproteobacteria</taxon>
        <taxon>Burkholderiales</taxon>
        <taxon>Oxalobacteraceae</taxon>
        <taxon>Telluria group</taxon>
        <taxon>Pseudoduganella</taxon>
    </lineage>
</organism>